<dbReference type="GO" id="GO:0009055">
    <property type="term" value="F:electron transfer activity"/>
    <property type="evidence" value="ECO:0007669"/>
    <property type="project" value="InterPro"/>
</dbReference>
<dbReference type="PANTHER" id="PTHR33751:SF9">
    <property type="entry name" value="CYTOCHROME C4"/>
    <property type="match status" value="1"/>
</dbReference>
<evidence type="ECO:0000256" key="6">
    <source>
        <dbReference type="PROSITE-ProRule" id="PRU00433"/>
    </source>
</evidence>
<dbReference type="InterPro" id="IPR009056">
    <property type="entry name" value="Cyt_c-like_dom"/>
</dbReference>
<keyword evidence="10" id="KW-1185">Reference proteome</keyword>
<dbReference type="Gene3D" id="1.10.760.10">
    <property type="entry name" value="Cytochrome c-like domain"/>
    <property type="match status" value="3"/>
</dbReference>
<dbReference type="PROSITE" id="PS51007">
    <property type="entry name" value="CYTC"/>
    <property type="match status" value="3"/>
</dbReference>
<dbReference type="AlphaFoldDB" id="A0A1I5DQE5"/>
<dbReference type="InterPro" id="IPR036909">
    <property type="entry name" value="Cyt_c-like_dom_sf"/>
</dbReference>
<evidence type="ECO:0000313" key="9">
    <source>
        <dbReference type="EMBL" id="SFO01459.1"/>
    </source>
</evidence>
<keyword evidence="7" id="KW-0472">Membrane</keyword>
<keyword evidence="1" id="KW-0813">Transport</keyword>
<keyword evidence="7" id="KW-0812">Transmembrane</keyword>
<dbReference type="OrthoDB" id="5295860at2"/>
<keyword evidence="4" id="KW-0249">Electron transport</keyword>
<dbReference type="RefSeq" id="WP_074797644.1">
    <property type="nucleotide sequence ID" value="NZ_FOVJ01000006.1"/>
</dbReference>
<dbReference type="Pfam" id="PF13442">
    <property type="entry name" value="Cytochrome_CBB3"/>
    <property type="match status" value="1"/>
</dbReference>
<gene>
    <name evidence="9" type="ORF">SAMN05216386_2358</name>
</gene>
<dbReference type="PANTHER" id="PTHR33751">
    <property type="entry name" value="CBB3-TYPE CYTOCHROME C OXIDASE SUBUNIT FIXP"/>
    <property type="match status" value="1"/>
</dbReference>
<keyword evidence="2 6" id="KW-0349">Heme</keyword>
<feature type="domain" description="Cytochrome c" evidence="8">
    <location>
        <begin position="187"/>
        <end position="268"/>
    </location>
</feature>
<reference evidence="10" key="1">
    <citation type="submission" date="2016-10" db="EMBL/GenBank/DDBJ databases">
        <authorList>
            <person name="Varghese N."/>
        </authorList>
    </citation>
    <scope>NUCLEOTIDE SEQUENCE [LARGE SCALE GENOMIC DNA]</scope>
    <source>
        <strain evidence="10">Nsp8</strain>
    </source>
</reference>
<dbReference type="Proteomes" id="UP000183107">
    <property type="component" value="Unassembled WGS sequence"/>
</dbReference>
<sequence length="378" mass="41175">MADVKTAKGHRSERLRRLGSALLVVVGTLSVGGAIFVVSGVYNVAARRDHLSITNWLLTVVRDRSIAAAASGISVPDLVDDNLADLGAEHYRGACAACHGVPGQGPRVVYQNMLPTPPDLISAYEDYNSRELFWIIYNGLKFTGMPAWPGDGRSDEVWTLVAFLDRLRREGADSYTQSERSRVLPMKLEVAGVAIQPLENCVRCHGDAQSPPVSDRVPRLHGQSEAYLTRAIENYSDGIRESGIMEPIALEMSTEETAALARYYASLPSPHIVASEDPKAVVRGRRIATEGLAEGGIPPCSSCHKGDNPQFPRLAGQSATYLRGQLELWRRGLRDRSGYGAIMAVVANRLNDAQIHDVTAFYASQPAELGRESEVPIR</sequence>
<evidence type="ECO:0000256" key="4">
    <source>
        <dbReference type="ARBA" id="ARBA00022982"/>
    </source>
</evidence>
<keyword evidence="5 6" id="KW-0408">Iron</keyword>
<feature type="domain" description="Cytochrome c" evidence="8">
    <location>
        <begin position="279"/>
        <end position="366"/>
    </location>
</feature>
<protein>
    <submittedName>
        <fullName evidence="9">Cytochrome c553</fullName>
    </submittedName>
</protein>
<evidence type="ECO:0000313" key="10">
    <source>
        <dbReference type="Proteomes" id="UP000183107"/>
    </source>
</evidence>
<feature type="domain" description="Cytochrome c" evidence="8">
    <location>
        <begin position="82"/>
        <end position="168"/>
    </location>
</feature>
<evidence type="ECO:0000256" key="2">
    <source>
        <dbReference type="ARBA" id="ARBA00022617"/>
    </source>
</evidence>
<accession>A0A1I5DQE5</accession>
<feature type="transmembrane region" description="Helical" evidence="7">
    <location>
        <begin position="21"/>
        <end position="42"/>
    </location>
</feature>
<evidence type="ECO:0000256" key="5">
    <source>
        <dbReference type="ARBA" id="ARBA00023004"/>
    </source>
</evidence>
<dbReference type="GO" id="GO:0020037">
    <property type="term" value="F:heme binding"/>
    <property type="evidence" value="ECO:0007669"/>
    <property type="project" value="InterPro"/>
</dbReference>
<evidence type="ECO:0000256" key="7">
    <source>
        <dbReference type="SAM" id="Phobius"/>
    </source>
</evidence>
<keyword evidence="7" id="KW-1133">Transmembrane helix</keyword>
<evidence type="ECO:0000259" key="8">
    <source>
        <dbReference type="PROSITE" id="PS51007"/>
    </source>
</evidence>
<evidence type="ECO:0000256" key="3">
    <source>
        <dbReference type="ARBA" id="ARBA00022723"/>
    </source>
</evidence>
<name>A0A1I5DQE5_9PROT</name>
<keyword evidence="3 6" id="KW-0479">Metal-binding</keyword>
<proteinExistence type="predicted"/>
<dbReference type="EMBL" id="FOVJ01000006">
    <property type="protein sequence ID" value="SFO01459.1"/>
    <property type="molecule type" value="Genomic_DNA"/>
</dbReference>
<dbReference type="GO" id="GO:0046872">
    <property type="term" value="F:metal ion binding"/>
    <property type="evidence" value="ECO:0007669"/>
    <property type="project" value="UniProtKB-KW"/>
</dbReference>
<evidence type="ECO:0000256" key="1">
    <source>
        <dbReference type="ARBA" id="ARBA00022448"/>
    </source>
</evidence>
<organism evidence="9 10">
    <name type="scientific">Nitrosospira briensis</name>
    <dbReference type="NCBI Taxonomy" id="35799"/>
    <lineage>
        <taxon>Bacteria</taxon>
        <taxon>Pseudomonadati</taxon>
        <taxon>Pseudomonadota</taxon>
        <taxon>Betaproteobacteria</taxon>
        <taxon>Nitrosomonadales</taxon>
        <taxon>Nitrosomonadaceae</taxon>
        <taxon>Nitrosospira</taxon>
    </lineage>
</organism>
<dbReference type="SUPFAM" id="SSF46626">
    <property type="entry name" value="Cytochrome c"/>
    <property type="match status" value="3"/>
</dbReference>
<dbReference type="InterPro" id="IPR050597">
    <property type="entry name" value="Cytochrome_c_Oxidase_Subunit"/>
</dbReference>